<dbReference type="RefSeq" id="WP_133442078.1">
    <property type="nucleotide sequence ID" value="NZ_CP034726.1"/>
</dbReference>
<protein>
    <submittedName>
        <fullName evidence="1">Uncharacterized protein</fullName>
    </submittedName>
</protein>
<dbReference type="Proteomes" id="UP000294321">
    <property type="component" value="Chromosome"/>
</dbReference>
<dbReference type="AlphaFoldDB" id="A0A4V1ALR5"/>
<sequence length="141" mass="16702">MNQLPFTDEEIKGVDYRLSNDIPVKVFRDNEDKYYRLGFYILEEVSIGTQFPHITFDLTKNQKGYRLTDHGYAHKVFGDLLNFKPIQFYQQRLGIGYDPEKACFYIQMPLLNSVEAYTHRILELMTQIKTIADLKQRNLLK</sequence>
<accession>A0A4V1ALR5</accession>
<proteinExistence type="predicted"/>
<name>A0A4V1ALR5_9LACO</name>
<dbReference type="EMBL" id="CP034726">
    <property type="protein sequence ID" value="QBP18519.1"/>
    <property type="molecule type" value="Genomic_DNA"/>
</dbReference>
<evidence type="ECO:0000313" key="1">
    <source>
        <dbReference type="EMBL" id="QBP18519.1"/>
    </source>
</evidence>
<keyword evidence="2" id="KW-1185">Reference proteome</keyword>
<organism evidence="1 2">
    <name type="scientific">Acetilactobacillus jinshanensis</name>
    <dbReference type="NCBI Taxonomy" id="1720083"/>
    <lineage>
        <taxon>Bacteria</taxon>
        <taxon>Bacillati</taxon>
        <taxon>Bacillota</taxon>
        <taxon>Bacilli</taxon>
        <taxon>Lactobacillales</taxon>
        <taxon>Lactobacillaceae</taxon>
        <taxon>Acetilactobacillus</taxon>
    </lineage>
</organism>
<reference evidence="2" key="1">
    <citation type="submission" date="2018-12" db="EMBL/GenBank/DDBJ databases">
        <title>A new species of lactobacillus.</title>
        <authorList>
            <person name="Jian Y."/>
            <person name="Xin L."/>
            <person name="Hong Z.J."/>
            <person name="Ming L.Z."/>
            <person name="Hong X.Z."/>
        </authorList>
    </citation>
    <scope>NUCLEOTIDE SEQUENCE [LARGE SCALE GENOMIC DNA]</scope>
    <source>
        <strain evidence="2">HSLZ-75</strain>
    </source>
</reference>
<evidence type="ECO:0000313" key="2">
    <source>
        <dbReference type="Proteomes" id="UP000294321"/>
    </source>
</evidence>
<dbReference type="KEGG" id="lji:ELX58_05105"/>
<gene>
    <name evidence="1" type="ORF">ELX58_05105</name>
</gene>